<dbReference type="Pfam" id="PF17881">
    <property type="entry name" value="TseB"/>
    <property type="match status" value="1"/>
</dbReference>
<gene>
    <name evidence="2" type="primary">ypmB</name>
    <name evidence="2" type="ORF">BACCIP111883_03412</name>
</gene>
<sequence length="157" mass="17973">MKKWLIISGFIIVLIILWQGSSIYHSALSPVKNAQDQGARVAVQQANLQSIEEVSSYNGTQSYIIVQGTNNEGNELIVWVDDNQEIAFTALAEEGISKEEVLGYLQTDRDPKEIIAVSLAMEKNTPLWEIKYKDLNDQYNLYYIKFETGEYFQRIIF</sequence>
<name>A0ABN8ABQ3_9BACI</name>
<dbReference type="Gene3D" id="3.10.450.40">
    <property type="match status" value="2"/>
</dbReference>
<protein>
    <recommendedName>
        <fullName evidence="1">Cell wall elongation regulator TseB-like domain-containing protein</fullName>
    </recommendedName>
</protein>
<dbReference type="EMBL" id="CAKJTJ010000024">
    <property type="protein sequence ID" value="CAG9622621.1"/>
    <property type="molecule type" value="Genomic_DNA"/>
</dbReference>
<organism evidence="2 3">
    <name type="scientific">Sutcliffiella rhizosphaerae</name>
    <dbReference type="NCBI Taxonomy" id="2880967"/>
    <lineage>
        <taxon>Bacteria</taxon>
        <taxon>Bacillati</taxon>
        <taxon>Bacillota</taxon>
        <taxon>Bacilli</taxon>
        <taxon>Bacillales</taxon>
        <taxon>Bacillaceae</taxon>
        <taxon>Sutcliffiella</taxon>
    </lineage>
</organism>
<dbReference type="SUPFAM" id="SSF54403">
    <property type="entry name" value="Cystatin/monellin"/>
    <property type="match status" value="2"/>
</dbReference>
<dbReference type="InterPro" id="IPR041401">
    <property type="entry name" value="TseB-like_dom"/>
</dbReference>
<dbReference type="RefSeq" id="WP_230503332.1">
    <property type="nucleotide sequence ID" value="NZ_CAKJTJ010000024.1"/>
</dbReference>
<evidence type="ECO:0000313" key="2">
    <source>
        <dbReference type="EMBL" id="CAG9622621.1"/>
    </source>
</evidence>
<evidence type="ECO:0000313" key="3">
    <source>
        <dbReference type="Proteomes" id="UP000789833"/>
    </source>
</evidence>
<comment type="caution">
    <text evidence="2">The sequence shown here is derived from an EMBL/GenBank/DDBJ whole genome shotgun (WGS) entry which is preliminary data.</text>
</comment>
<feature type="domain" description="Cell wall elongation regulator TseB-like" evidence="1">
    <location>
        <begin position="41"/>
        <end position="80"/>
    </location>
</feature>
<keyword evidence="3" id="KW-1185">Reference proteome</keyword>
<dbReference type="InterPro" id="IPR046350">
    <property type="entry name" value="Cystatin_sf"/>
</dbReference>
<evidence type="ECO:0000259" key="1">
    <source>
        <dbReference type="Pfam" id="PF17881"/>
    </source>
</evidence>
<accession>A0ABN8ABQ3</accession>
<reference evidence="2 3" key="1">
    <citation type="submission" date="2021-10" db="EMBL/GenBank/DDBJ databases">
        <authorList>
            <person name="Criscuolo A."/>
        </authorList>
    </citation>
    <scope>NUCLEOTIDE SEQUENCE [LARGE SCALE GENOMIC DNA]</scope>
    <source>
        <strain evidence="3">CIP 111883</strain>
    </source>
</reference>
<proteinExistence type="predicted"/>
<dbReference type="Proteomes" id="UP000789833">
    <property type="component" value="Unassembled WGS sequence"/>
</dbReference>